<feature type="transmembrane region" description="Helical" evidence="1">
    <location>
        <begin position="92"/>
        <end position="118"/>
    </location>
</feature>
<keyword evidence="1" id="KW-0472">Membrane</keyword>
<reference evidence="2 3" key="1">
    <citation type="journal article" date="2023" name="G3 (Bethesda)">
        <title>A chromosome-length genome assembly and annotation of blackberry (Rubus argutus, cv. 'Hillquist').</title>
        <authorList>
            <person name="Bruna T."/>
            <person name="Aryal R."/>
            <person name="Dudchenko O."/>
            <person name="Sargent D.J."/>
            <person name="Mead D."/>
            <person name="Buti M."/>
            <person name="Cavallini A."/>
            <person name="Hytonen T."/>
            <person name="Andres J."/>
            <person name="Pham M."/>
            <person name="Weisz D."/>
            <person name="Mascagni F."/>
            <person name="Usai G."/>
            <person name="Natali L."/>
            <person name="Bassil N."/>
            <person name="Fernandez G.E."/>
            <person name="Lomsadze A."/>
            <person name="Armour M."/>
            <person name="Olukolu B."/>
            <person name="Poorten T."/>
            <person name="Britton C."/>
            <person name="Davik J."/>
            <person name="Ashrafi H."/>
            <person name="Aiden E.L."/>
            <person name="Borodovsky M."/>
            <person name="Worthington M."/>
        </authorList>
    </citation>
    <scope>NUCLEOTIDE SEQUENCE [LARGE SCALE GENOMIC DNA]</scope>
    <source>
        <strain evidence="2">PI 553951</strain>
    </source>
</reference>
<evidence type="ECO:0000313" key="3">
    <source>
        <dbReference type="Proteomes" id="UP001457282"/>
    </source>
</evidence>
<sequence length="450" mass="49685">MALYEPIKGHEVDEEHGMPDSVIINSSSMSDQDVEMAVRISKLRSSAPPNGAVSVATAYTHPPEPASLPANSKLRHHQQRLVSLDVFRGLTVVLMILVDNLCRFFLFMVGVSLSLAYKKLSCRVIATKKALLRGLKLLALGLFLQGGFFHGIKELTFGVDIAKMRWMGILQRIGIGYLVAALCEIWLKGDAIVTSWSSLLRKYKLQLVAALIITVTYLSLLYGLHVPDWEYQISTGSYSAPKTFSVKCGVRGDTGPACNAVGMIDRKLLGLQHLYRRPIYSRTEQCSINSPDYGPLPADAPSWCQSPFDPEGLLSSLMAIVTCLVGLHYGHIINHFKDHRNRVLHWTISSTSLVVLGLALDLFGMHINKPLYTFSYMCITAGSAGIIFAGIYLMVDVCGYQRPTIVMEWMGKHALAIFVLVACNLLPVILLGFYWGKPQNNILTLIGIGK</sequence>
<evidence type="ECO:0000313" key="2">
    <source>
        <dbReference type="EMBL" id="KAK9934204.1"/>
    </source>
</evidence>
<dbReference type="PANTHER" id="PTHR31061:SF24">
    <property type="entry name" value="LD22376P"/>
    <property type="match status" value="1"/>
</dbReference>
<dbReference type="AlphaFoldDB" id="A0AAW1XCE2"/>
<feature type="transmembrane region" description="Helical" evidence="1">
    <location>
        <begin position="343"/>
        <end position="367"/>
    </location>
</feature>
<name>A0AAW1XCE2_RUBAR</name>
<feature type="transmembrane region" description="Helical" evidence="1">
    <location>
        <begin position="373"/>
        <end position="395"/>
    </location>
</feature>
<feature type="transmembrane region" description="Helical" evidence="1">
    <location>
        <begin position="415"/>
        <end position="435"/>
    </location>
</feature>
<feature type="transmembrane region" description="Helical" evidence="1">
    <location>
        <begin position="130"/>
        <end position="149"/>
    </location>
</feature>
<accession>A0AAW1XCE2</accession>
<dbReference type="Proteomes" id="UP001457282">
    <property type="component" value="Unassembled WGS sequence"/>
</dbReference>
<feature type="transmembrane region" description="Helical" evidence="1">
    <location>
        <begin position="169"/>
        <end position="187"/>
    </location>
</feature>
<dbReference type="EMBL" id="JBEDUW010000004">
    <property type="protein sequence ID" value="KAK9934204.1"/>
    <property type="molecule type" value="Genomic_DNA"/>
</dbReference>
<feature type="transmembrane region" description="Helical" evidence="1">
    <location>
        <begin position="312"/>
        <end position="331"/>
    </location>
</feature>
<gene>
    <name evidence="2" type="ORF">M0R45_021356</name>
</gene>
<organism evidence="2 3">
    <name type="scientific">Rubus argutus</name>
    <name type="common">Southern blackberry</name>
    <dbReference type="NCBI Taxonomy" id="59490"/>
    <lineage>
        <taxon>Eukaryota</taxon>
        <taxon>Viridiplantae</taxon>
        <taxon>Streptophyta</taxon>
        <taxon>Embryophyta</taxon>
        <taxon>Tracheophyta</taxon>
        <taxon>Spermatophyta</taxon>
        <taxon>Magnoliopsida</taxon>
        <taxon>eudicotyledons</taxon>
        <taxon>Gunneridae</taxon>
        <taxon>Pentapetalae</taxon>
        <taxon>rosids</taxon>
        <taxon>fabids</taxon>
        <taxon>Rosales</taxon>
        <taxon>Rosaceae</taxon>
        <taxon>Rosoideae</taxon>
        <taxon>Rosoideae incertae sedis</taxon>
        <taxon>Rubus</taxon>
    </lineage>
</organism>
<evidence type="ECO:0008006" key="4">
    <source>
        <dbReference type="Google" id="ProtNLM"/>
    </source>
</evidence>
<feature type="transmembrane region" description="Helical" evidence="1">
    <location>
        <begin position="207"/>
        <end position="225"/>
    </location>
</feature>
<keyword evidence="1" id="KW-1133">Transmembrane helix</keyword>
<keyword evidence="3" id="KW-1185">Reference proteome</keyword>
<evidence type="ECO:0000256" key="1">
    <source>
        <dbReference type="SAM" id="Phobius"/>
    </source>
</evidence>
<dbReference type="PANTHER" id="PTHR31061">
    <property type="entry name" value="LD22376P"/>
    <property type="match status" value="1"/>
</dbReference>
<keyword evidence="1" id="KW-0812">Transmembrane</keyword>
<proteinExistence type="predicted"/>
<comment type="caution">
    <text evidence="2">The sequence shown here is derived from an EMBL/GenBank/DDBJ whole genome shotgun (WGS) entry which is preliminary data.</text>
</comment>
<protein>
    <recommendedName>
        <fullName evidence="4">Heparan-alpha-glucosaminide N-acetyltransferase</fullName>
    </recommendedName>
</protein>